<organism evidence="1 2">
    <name type="scientific">Pedobacter cryotolerans</name>
    <dbReference type="NCBI Taxonomy" id="2571270"/>
    <lineage>
        <taxon>Bacteria</taxon>
        <taxon>Pseudomonadati</taxon>
        <taxon>Bacteroidota</taxon>
        <taxon>Sphingobacteriia</taxon>
        <taxon>Sphingobacteriales</taxon>
        <taxon>Sphingobacteriaceae</taxon>
        <taxon>Pedobacter</taxon>
    </lineage>
</organism>
<dbReference type="RefSeq" id="WP_205943159.1">
    <property type="nucleotide sequence ID" value="NZ_SWBO01000008.1"/>
</dbReference>
<keyword evidence="2" id="KW-1185">Reference proteome</keyword>
<protein>
    <recommendedName>
        <fullName evidence="3">Gliding motility-associated C-terminal domain-containing protein</fullName>
    </recommendedName>
</protein>
<evidence type="ECO:0000313" key="1">
    <source>
        <dbReference type="EMBL" id="TKB98417.1"/>
    </source>
</evidence>
<dbReference type="EMBL" id="SWBO01000008">
    <property type="protein sequence ID" value="TKB98417.1"/>
    <property type="molecule type" value="Genomic_DNA"/>
</dbReference>
<name>A0A4U1C0I8_9SPHI</name>
<evidence type="ECO:0000313" key="2">
    <source>
        <dbReference type="Proteomes" id="UP000310477"/>
    </source>
</evidence>
<reference evidence="1 2" key="1">
    <citation type="submission" date="2019-04" db="EMBL/GenBank/DDBJ databases">
        <title>Pedobacter sp. AR-2-6 sp. nov., isolated from Arctic soil.</title>
        <authorList>
            <person name="Dahal R.H."/>
            <person name="Kim D.-U."/>
        </authorList>
    </citation>
    <scope>NUCLEOTIDE SEQUENCE [LARGE SCALE GENOMIC DNA]</scope>
    <source>
        <strain evidence="1 2">AR-2-6</strain>
    </source>
</reference>
<proteinExistence type="predicted"/>
<dbReference type="AlphaFoldDB" id="A0A4U1C0I8"/>
<accession>A0A4U1C0I8</accession>
<dbReference type="Proteomes" id="UP000310477">
    <property type="component" value="Unassembled WGS sequence"/>
</dbReference>
<comment type="caution">
    <text evidence="1">The sequence shown here is derived from an EMBL/GenBank/DDBJ whole genome shotgun (WGS) entry which is preliminary data.</text>
</comment>
<evidence type="ECO:0008006" key="3">
    <source>
        <dbReference type="Google" id="ProtNLM"/>
    </source>
</evidence>
<sequence>MAISFNIYAQNCPENIGFETGTFTKWQTYTGFVESSLAGNKTVNKVNVTAGAPSLLRHGIINSKTVKDPYGGFSVLAPNGSNYSVKLGNDGTGKQAERISYLITVPNDKPVFNLTYQYAVVFQDPNHIEAEQPRFNVKVLDLSTNSYINCASFEYIATSNLPGFKKSKVAGVIYKDWSPVSINLSNYQGKQLLIEFTTADCTQSGHFGYAYLDVNEKCESIIQGNTNCDSSDDVLLTGPGGYEFYKWYNADRSVFYGEGNYITIKPALKENDKVILDLIPYAGFGCTNTVSTIIQKGFFELNLVSEINACKDEIIDLTAEKYRINMAADVSYEYFTDPELKNSLPKPTEITKSGTYYIKARSMNGCSAVKPIEVIFIDITNIDVLAKATACANSFIDLTSNSIQKKVPVGLTKTYFTDLQLTKVIANPQNITQSGSYYIHFQSQFCSVIKKVDVEIYKLPILKISNPPAVCAPNTVDITTAIVTQGSDNDIQLSYFNDENLTLKIDNPNAIAKSGIYYIKAINTNGCVAVKPIEVKVYELPNLVIKNPDPVCAPMVIDLTDPILYTGTTTNVSYTFSEKTSGKILNNPKQIDKSGTYLVSIKNLNGCEITEEITVQINAQPQLVINHPAPVFLTQSVDLTNPDIIKGSSDYVKVAYWYDSQMQKPIEQANRITKSGSYYISLTNLSGCTIVAEVKAELVNLPKINVPTAFTPFKGTNNKLYPFIAHLKNLISFKVYNKWGNLVFETSSAEPEKGWNGYFRNSAQPFETYTWVAEGINLIDKKFSTKGNTILIP</sequence>
<gene>
    <name evidence="1" type="ORF">FA045_13945</name>
</gene>